<organism evidence="6 7">
    <name type="scientific">Paramuricea clavata</name>
    <name type="common">Red gorgonian</name>
    <name type="synonym">Violescent sea-whip</name>
    <dbReference type="NCBI Taxonomy" id="317549"/>
    <lineage>
        <taxon>Eukaryota</taxon>
        <taxon>Metazoa</taxon>
        <taxon>Cnidaria</taxon>
        <taxon>Anthozoa</taxon>
        <taxon>Octocorallia</taxon>
        <taxon>Malacalcyonacea</taxon>
        <taxon>Plexauridae</taxon>
        <taxon>Paramuricea</taxon>
    </lineage>
</organism>
<sequence length="104" mass="11911">MATAQSDCCEWSKYIPWVSTALLGVYVIYQFVKKDKCCDWVNKDVQKDQPKVATSVDIEDLGEKTSFCRCWRTKKWPYCDGSHKGHNKCTGDNVGPLVIKKETK</sequence>
<keyword evidence="4" id="KW-0411">Iron-sulfur</keyword>
<gene>
    <name evidence="6" type="ORF">PACLA_8A079432</name>
</gene>
<protein>
    <submittedName>
        <fullName evidence="6">CDGSH iron-sulfur domain-containing 1</fullName>
    </submittedName>
</protein>
<name>A0A6S7JCM5_PARCT</name>
<evidence type="ECO:0000256" key="4">
    <source>
        <dbReference type="ARBA" id="ARBA00023014"/>
    </source>
</evidence>
<comment type="cofactor">
    <cofactor evidence="5">
        <name>[2Fe-2S] cluster</name>
        <dbReference type="ChEBI" id="CHEBI:190135"/>
    </cofactor>
</comment>
<evidence type="ECO:0000256" key="1">
    <source>
        <dbReference type="ARBA" id="ARBA00022714"/>
    </source>
</evidence>
<evidence type="ECO:0000256" key="2">
    <source>
        <dbReference type="ARBA" id="ARBA00022723"/>
    </source>
</evidence>
<dbReference type="EMBL" id="CACRXK020015598">
    <property type="protein sequence ID" value="CAB4028607.1"/>
    <property type="molecule type" value="Genomic_DNA"/>
</dbReference>
<dbReference type="GO" id="GO:0046872">
    <property type="term" value="F:metal ion binding"/>
    <property type="evidence" value="ECO:0007669"/>
    <property type="project" value="UniProtKB-KW"/>
</dbReference>
<dbReference type="FunFam" id="3.40.5.90:FF:000001">
    <property type="entry name" value="CDGSH iron-sulfur domain-containing protein 1"/>
    <property type="match status" value="1"/>
</dbReference>
<dbReference type="AlphaFoldDB" id="A0A6S7JCM5"/>
<evidence type="ECO:0000256" key="3">
    <source>
        <dbReference type="ARBA" id="ARBA00023004"/>
    </source>
</evidence>
<dbReference type="PANTHER" id="PTHR13680:SF5">
    <property type="entry name" value="CDGSH IRON-SULFUR DOMAIN-CONTAINING PROTEIN 1"/>
    <property type="match status" value="1"/>
</dbReference>
<reference evidence="6" key="1">
    <citation type="submission" date="2020-04" db="EMBL/GenBank/DDBJ databases">
        <authorList>
            <person name="Alioto T."/>
            <person name="Alioto T."/>
            <person name="Gomez Garrido J."/>
        </authorList>
    </citation>
    <scope>NUCLEOTIDE SEQUENCE</scope>
    <source>
        <strain evidence="6">A484AB</strain>
    </source>
</reference>
<evidence type="ECO:0000313" key="6">
    <source>
        <dbReference type="EMBL" id="CAB4028607.1"/>
    </source>
</evidence>
<evidence type="ECO:0000313" key="7">
    <source>
        <dbReference type="Proteomes" id="UP001152795"/>
    </source>
</evidence>
<dbReference type="SMART" id="SM00704">
    <property type="entry name" value="ZnF_CDGSH"/>
    <property type="match status" value="1"/>
</dbReference>
<dbReference type="OrthoDB" id="449252at2759"/>
<dbReference type="InterPro" id="IPR045131">
    <property type="entry name" value="CISD1/2"/>
</dbReference>
<evidence type="ECO:0000256" key="5">
    <source>
        <dbReference type="ARBA" id="ARBA00034078"/>
    </source>
</evidence>
<dbReference type="Pfam" id="PF09360">
    <property type="entry name" value="zf-CDGSH"/>
    <property type="match status" value="1"/>
</dbReference>
<comment type="caution">
    <text evidence="6">The sequence shown here is derived from an EMBL/GenBank/DDBJ whole genome shotgun (WGS) entry which is preliminary data.</text>
</comment>
<proteinExistence type="predicted"/>
<dbReference type="InterPro" id="IPR042216">
    <property type="entry name" value="MitoNEET_CISD"/>
</dbReference>
<accession>A0A6S7JCM5</accession>
<dbReference type="InterPro" id="IPR018967">
    <property type="entry name" value="FeS-contain_CDGSH-typ"/>
</dbReference>
<dbReference type="GO" id="GO:0010506">
    <property type="term" value="P:regulation of autophagy"/>
    <property type="evidence" value="ECO:0007669"/>
    <property type="project" value="InterPro"/>
</dbReference>
<keyword evidence="1" id="KW-0001">2Fe-2S</keyword>
<dbReference type="PANTHER" id="PTHR13680">
    <property type="entry name" value="CDGSH IRON-SULFUR DOMAIN-CONTAINING PROTEIN 1"/>
    <property type="match status" value="1"/>
</dbReference>
<dbReference type="Gene3D" id="3.40.5.90">
    <property type="entry name" value="CDGSH iron-sulfur domain, mitoNEET-type"/>
    <property type="match status" value="1"/>
</dbReference>
<keyword evidence="2" id="KW-0479">Metal-binding</keyword>
<keyword evidence="7" id="KW-1185">Reference proteome</keyword>
<dbReference type="GO" id="GO:0051537">
    <property type="term" value="F:2 iron, 2 sulfur cluster binding"/>
    <property type="evidence" value="ECO:0007669"/>
    <property type="project" value="UniProtKB-KW"/>
</dbReference>
<dbReference type="Proteomes" id="UP001152795">
    <property type="component" value="Unassembled WGS sequence"/>
</dbReference>
<dbReference type="GO" id="GO:0005741">
    <property type="term" value="C:mitochondrial outer membrane"/>
    <property type="evidence" value="ECO:0007669"/>
    <property type="project" value="TreeGrafter"/>
</dbReference>
<keyword evidence="3" id="KW-0408">Iron</keyword>